<gene>
    <name evidence="2" type="ORF">N186_07860</name>
</gene>
<sequence length="275" mass="31456">MMELSELKTKILALLKTDEEFRYAVAGMIGYDEILKRLQKHDEKFEEIVSILNRHEEILARHEEKFKEILAQLKEIRESQSRLENRVNSLDNRVDSLEKGVNSLDKRVDSLEKRIDSLEKSVNSLEKKVDSLDKRVGSLEERVDSLASAMIAGFAELSKFAGITFEEFVRKFLTASLQKSGQIPQGLELTRKVIDSEEIDIFLEDPLIVGEVTAHADTPQEADKLLKKAELAKTRYAKEPKKILVILTAKRDVAQEIQRKAKEKNIELIIGRIID</sequence>
<evidence type="ECO:0000313" key="2">
    <source>
        <dbReference type="EMBL" id="AGT35910.1"/>
    </source>
</evidence>
<dbReference type="SUPFAM" id="SSF57997">
    <property type="entry name" value="Tropomyosin"/>
    <property type="match status" value="1"/>
</dbReference>
<keyword evidence="1" id="KW-0175">Coiled coil</keyword>
<feature type="coiled-coil region" evidence="1">
    <location>
        <begin position="52"/>
        <end position="149"/>
    </location>
</feature>
<dbReference type="PANTHER" id="PTHR34314">
    <property type="entry name" value="CRENARCHAEAL PROTEIN, PUTATIVE-RELATED"/>
    <property type="match status" value="1"/>
</dbReference>
<evidence type="ECO:0008006" key="4">
    <source>
        <dbReference type="Google" id="ProtNLM"/>
    </source>
</evidence>
<evidence type="ECO:0000313" key="3">
    <source>
        <dbReference type="Proteomes" id="UP000015543"/>
    </source>
</evidence>
<dbReference type="OrthoDB" id="28108at2157"/>
<dbReference type="AlphaFoldDB" id="S5Z960"/>
<name>S5Z960_9CREN</name>
<dbReference type="KEGG" id="thb:N186_07860"/>
<proteinExistence type="predicted"/>
<keyword evidence="3" id="KW-1185">Reference proteome</keyword>
<accession>S5Z960</accession>
<organism evidence="2 3">
    <name type="scientific">Thermofilum adornatum</name>
    <dbReference type="NCBI Taxonomy" id="1365176"/>
    <lineage>
        <taxon>Archaea</taxon>
        <taxon>Thermoproteota</taxon>
        <taxon>Thermoprotei</taxon>
        <taxon>Thermofilales</taxon>
        <taxon>Thermofilaceae</taxon>
        <taxon>Thermofilum</taxon>
    </lineage>
</organism>
<dbReference type="PANTHER" id="PTHR34314:SF6">
    <property type="entry name" value="DUF3782 DOMAIN-CONTAINING PROTEIN"/>
    <property type="match status" value="1"/>
</dbReference>
<dbReference type="Gene3D" id="1.20.5.170">
    <property type="match status" value="1"/>
</dbReference>
<reference evidence="2 3" key="1">
    <citation type="journal article" date="2013" name="Genome Announc.">
        <title>Complete Genomic Sequence of 'Thermofilum adornatus' Strain 1910bT, a Hyperthermophilic Anaerobic Organotrophic Crenarchaeon.</title>
        <authorList>
            <person name="Dominova I.N."/>
            <person name="Kublanov I.V."/>
            <person name="Podosokorskaya O.A."/>
            <person name="Derbikova K.S."/>
            <person name="Patrushev M.V."/>
            <person name="Toshchakov S.V."/>
        </authorList>
    </citation>
    <scope>NUCLEOTIDE SEQUENCE [LARGE SCALE GENOMIC DNA]</scope>
    <source>
        <strain evidence="3">1910b</strain>
    </source>
</reference>
<dbReference type="Gene3D" id="1.20.1270.70">
    <property type="entry name" value="Designed single chain three-helix bundle"/>
    <property type="match status" value="1"/>
</dbReference>
<dbReference type="RefSeq" id="WP_020963217.1">
    <property type="nucleotide sequence ID" value="NC_022093.1"/>
</dbReference>
<dbReference type="GeneID" id="16574216"/>
<dbReference type="HOGENOM" id="CLU_064028_0_0_2"/>
<protein>
    <recommendedName>
        <fullName evidence="4">DUF3782 domain-containing protein</fullName>
    </recommendedName>
</protein>
<dbReference type="Proteomes" id="UP000015543">
    <property type="component" value="Chromosome"/>
</dbReference>
<evidence type="ECO:0000256" key="1">
    <source>
        <dbReference type="SAM" id="Coils"/>
    </source>
</evidence>
<dbReference type="PATRIC" id="fig|1365176.7.peg.1554"/>
<dbReference type="eggNOG" id="arCOG01426">
    <property type="taxonomic scope" value="Archaea"/>
</dbReference>
<dbReference type="EMBL" id="CP006646">
    <property type="protein sequence ID" value="AGT35910.1"/>
    <property type="molecule type" value="Genomic_DNA"/>
</dbReference>